<proteinExistence type="predicted"/>
<protein>
    <recommendedName>
        <fullName evidence="2">Peptidoglycan binding-like domain-containing protein</fullName>
    </recommendedName>
</protein>
<evidence type="ECO:0000259" key="2">
    <source>
        <dbReference type="Pfam" id="PF01471"/>
    </source>
</evidence>
<keyword evidence="4" id="KW-1185">Reference proteome</keyword>
<dbReference type="SUPFAM" id="SSF47090">
    <property type="entry name" value="PGBD-like"/>
    <property type="match status" value="1"/>
</dbReference>
<dbReference type="Gene3D" id="1.10.101.10">
    <property type="entry name" value="PGBD-like superfamily/PGBD"/>
    <property type="match status" value="1"/>
</dbReference>
<reference evidence="4" key="1">
    <citation type="journal article" date="2022" name="Int. J. Syst. Evol. Microbiol.">
        <title>Anaeromyxobacter oryzae sp. nov., Anaeromyxobacter diazotrophicus sp. nov. and Anaeromyxobacter paludicola sp. nov., isolated from paddy soils.</title>
        <authorList>
            <person name="Itoh H."/>
            <person name="Xu Z."/>
            <person name="Mise K."/>
            <person name="Masuda Y."/>
            <person name="Ushijima N."/>
            <person name="Hayakawa C."/>
            <person name="Shiratori Y."/>
            <person name="Senoo K."/>
        </authorList>
    </citation>
    <scope>NUCLEOTIDE SEQUENCE [LARGE SCALE GENOMIC DNA]</scope>
    <source>
        <strain evidence="4">Red630</strain>
    </source>
</reference>
<feature type="region of interest" description="Disordered" evidence="1">
    <location>
        <begin position="104"/>
        <end position="149"/>
    </location>
</feature>
<dbReference type="Proteomes" id="UP001162734">
    <property type="component" value="Chromosome"/>
</dbReference>
<feature type="domain" description="Peptidoglycan binding-like" evidence="2">
    <location>
        <begin position="71"/>
        <end position="121"/>
    </location>
</feature>
<dbReference type="InterPro" id="IPR036366">
    <property type="entry name" value="PGBDSf"/>
</dbReference>
<feature type="compositionally biased region" description="Basic and acidic residues" evidence="1">
    <location>
        <begin position="136"/>
        <end position="149"/>
    </location>
</feature>
<evidence type="ECO:0000313" key="4">
    <source>
        <dbReference type="Proteomes" id="UP001162734"/>
    </source>
</evidence>
<dbReference type="Pfam" id="PF01471">
    <property type="entry name" value="PG_binding_1"/>
    <property type="match status" value="1"/>
</dbReference>
<dbReference type="EMBL" id="AP025592">
    <property type="protein sequence ID" value="BDG08399.1"/>
    <property type="molecule type" value="Genomic_DNA"/>
</dbReference>
<name>A0ABM7X975_9BACT</name>
<dbReference type="RefSeq" id="WP_248345579.1">
    <property type="nucleotide sequence ID" value="NZ_AP025592.1"/>
</dbReference>
<sequence length="149" mass="15646">MTRRSLALAVALACAHSRHVGQSQEGSSAESAPADSARAHARRAPKLPPRQGRPPIAASPDAMLAPGGATKIQDALASRGLFHGQKSGKIDTETSGALKRFQAREGLAATGAPDHETLQRLGLDPKQVFQTNPGGDEVRKGELERKGEK</sequence>
<dbReference type="InterPro" id="IPR002477">
    <property type="entry name" value="Peptidoglycan-bd-like"/>
</dbReference>
<organism evidence="3 4">
    <name type="scientific">Anaeromyxobacter paludicola</name>
    <dbReference type="NCBI Taxonomy" id="2918171"/>
    <lineage>
        <taxon>Bacteria</taxon>
        <taxon>Pseudomonadati</taxon>
        <taxon>Myxococcota</taxon>
        <taxon>Myxococcia</taxon>
        <taxon>Myxococcales</taxon>
        <taxon>Cystobacterineae</taxon>
        <taxon>Anaeromyxobacteraceae</taxon>
        <taxon>Anaeromyxobacter</taxon>
    </lineage>
</organism>
<gene>
    <name evidence="3" type="ORF">AMPC_15120</name>
</gene>
<evidence type="ECO:0000256" key="1">
    <source>
        <dbReference type="SAM" id="MobiDB-lite"/>
    </source>
</evidence>
<dbReference type="InterPro" id="IPR036365">
    <property type="entry name" value="PGBD-like_sf"/>
</dbReference>
<feature type="region of interest" description="Disordered" evidence="1">
    <location>
        <begin position="16"/>
        <end position="69"/>
    </location>
</feature>
<feature type="compositionally biased region" description="Polar residues" evidence="1">
    <location>
        <begin position="20"/>
        <end position="30"/>
    </location>
</feature>
<accession>A0ABM7X975</accession>
<evidence type="ECO:0000313" key="3">
    <source>
        <dbReference type="EMBL" id="BDG08399.1"/>
    </source>
</evidence>